<feature type="transmembrane region" description="Helical" evidence="1">
    <location>
        <begin position="90"/>
        <end position="110"/>
    </location>
</feature>
<evidence type="ECO:0000256" key="1">
    <source>
        <dbReference type="SAM" id="Phobius"/>
    </source>
</evidence>
<evidence type="ECO:0000313" key="3">
    <source>
        <dbReference type="EMBL" id="KAA3440036.1"/>
    </source>
</evidence>
<keyword evidence="1" id="KW-0812">Transmembrane</keyword>
<keyword evidence="2" id="KW-0732">Signal</keyword>
<keyword evidence="1" id="KW-0472">Membrane</keyword>
<dbReference type="OrthoDB" id="1446008at2"/>
<dbReference type="AlphaFoldDB" id="A0A5B6TJ29"/>
<keyword evidence="1" id="KW-1133">Transmembrane helix</keyword>
<keyword evidence="4" id="KW-1185">Reference proteome</keyword>
<sequence length="149" mass="15676">MKKITLALVLLMLATVCYSQTPVVPTPIQGASKYTKEYYLEKKEANMVRGWIFTPVGVVLMGASFAMAWNEVATGITSFGQNETDGTGSGILALAGVSSIIVGTVSFISAGSNKRKARSLAVGYEQVPSLQPGNAITKTVPTVGLKVAF</sequence>
<evidence type="ECO:0000313" key="4">
    <source>
        <dbReference type="Proteomes" id="UP000324133"/>
    </source>
</evidence>
<accession>A0A5B6TJ29</accession>
<protein>
    <recommendedName>
        <fullName evidence="5">DUF4134 domain-containing protein</fullName>
    </recommendedName>
</protein>
<evidence type="ECO:0008006" key="5">
    <source>
        <dbReference type="Google" id="ProtNLM"/>
    </source>
</evidence>
<name>A0A5B6TJ29_9BACT</name>
<comment type="caution">
    <text evidence="3">The sequence shown here is derived from an EMBL/GenBank/DDBJ whole genome shotgun (WGS) entry which is preliminary data.</text>
</comment>
<proteinExistence type="predicted"/>
<gene>
    <name evidence="3" type="ORF">FOA19_05035</name>
</gene>
<dbReference type="Proteomes" id="UP000324133">
    <property type="component" value="Unassembled WGS sequence"/>
</dbReference>
<organism evidence="3 4">
    <name type="scientific">Rufibacter hautae</name>
    <dbReference type="NCBI Taxonomy" id="2595005"/>
    <lineage>
        <taxon>Bacteria</taxon>
        <taxon>Pseudomonadati</taxon>
        <taxon>Bacteroidota</taxon>
        <taxon>Cytophagia</taxon>
        <taxon>Cytophagales</taxon>
        <taxon>Hymenobacteraceae</taxon>
        <taxon>Rufibacter</taxon>
    </lineage>
</organism>
<dbReference type="RefSeq" id="WP_149089674.1">
    <property type="nucleotide sequence ID" value="NZ_VKKY01000001.1"/>
</dbReference>
<reference evidence="3 4" key="1">
    <citation type="submission" date="2019-07" db="EMBL/GenBank/DDBJ databases">
        <title>Rufibacter sp. nov., isolated from lake sediment.</title>
        <authorList>
            <person name="Qu J.-H."/>
        </authorList>
    </citation>
    <scope>NUCLEOTIDE SEQUENCE [LARGE SCALE GENOMIC DNA]</scope>
    <source>
        <strain evidence="3 4">NBS58-1</strain>
    </source>
</reference>
<dbReference type="EMBL" id="VKKY01000001">
    <property type="protein sequence ID" value="KAA3440036.1"/>
    <property type="molecule type" value="Genomic_DNA"/>
</dbReference>
<feature type="signal peptide" evidence="2">
    <location>
        <begin position="1"/>
        <end position="19"/>
    </location>
</feature>
<feature type="transmembrane region" description="Helical" evidence="1">
    <location>
        <begin position="50"/>
        <end position="69"/>
    </location>
</feature>
<evidence type="ECO:0000256" key="2">
    <source>
        <dbReference type="SAM" id="SignalP"/>
    </source>
</evidence>
<feature type="chain" id="PRO_5022763864" description="DUF4134 domain-containing protein" evidence="2">
    <location>
        <begin position="20"/>
        <end position="149"/>
    </location>
</feature>